<sequence length="83" mass="9298">MEIPVVFHVVLGLVQIQYFREKAVIPSDDQVILQTDNELLCARQCHKFEACRAFRFSNRTYASVGSNDIIQQLELSGKVGGVG</sequence>
<evidence type="ECO:0008006" key="3">
    <source>
        <dbReference type="Google" id="ProtNLM"/>
    </source>
</evidence>
<evidence type="ECO:0000313" key="2">
    <source>
        <dbReference type="Proteomes" id="UP000828390"/>
    </source>
</evidence>
<evidence type="ECO:0000313" key="1">
    <source>
        <dbReference type="EMBL" id="KAH3775359.1"/>
    </source>
</evidence>
<reference evidence="1" key="1">
    <citation type="journal article" date="2019" name="bioRxiv">
        <title>The Genome of the Zebra Mussel, Dreissena polymorpha: A Resource for Invasive Species Research.</title>
        <authorList>
            <person name="McCartney M.A."/>
            <person name="Auch B."/>
            <person name="Kono T."/>
            <person name="Mallez S."/>
            <person name="Zhang Y."/>
            <person name="Obille A."/>
            <person name="Becker A."/>
            <person name="Abrahante J.E."/>
            <person name="Garbe J."/>
            <person name="Badalamenti J.P."/>
            <person name="Herman A."/>
            <person name="Mangelson H."/>
            <person name="Liachko I."/>
            <person name="Sullivan S."/>
            <person name="Sone E.D."/>
            <person name="Koren S."/>
            <person name="Silverstein K.A.T."/>
            <person name="Beckman K.B."/>
            <person name="Gohl D.M."/>
        </authorList>
    </citation>
    <scope>NUCLEOTIDE SEQUENCE</scope>
    <source>
        <strain evidence="1">Duluth1</strain>
        <tissue evidence="1">Whole animal</tissue>
    </source>
</reference>
<dbReference type="EMBL" id="JAIWYP010000009">
    <property type="protein sequence ID" value="KAH3775359.1"/>
    <property type="molecule type" value="Genomic_DNA"/>
</dbReference>
<reference evidence="1" key="2">
    <citation type="submission" date="2020-11" db="EMBL/GenBank/DDBJ databases">
        <authorList>
            <person name="McCartney M.A."/>
            <person name="Auch B."/>
            <person name="Kono T."/>
            <person name="Mallez S."/>
            <person name="Becker A."/>
            <person name="Gohl D.M."/>
            <person name="Silverstein K.A.T."/>
            <person name="Koren S."/>
            <person name="Bechman K.B."/>
            <person name="Herman A."/>
            <person name="Abrahante J.E."/>
            <person name="Garbe J."/>
        </authorList>
    </citation>
    <scope>NUCLEOTIDE SEQUENCE</scope>
    <source>
        <strain evidence="1">Duluth1</strain>
        <tissue evidence="1">Whole animal</tissue>
    </source>
</reference>
<protein>
    <recommendedName>
        <fullName evidence="3">Apple domain-containing protein</fullName>
    </recommendedName>
</protein>
<dbReference type="Proteomes" id="UP000828390">
    <property type="component" value="Unassembled WGS sequence"/>
</dbReference>
<organism evidence="1 2">
    <name type="scientific">Dreissena polymorpha</name>
    <name type="common">Zebra mussel</name>
    <name type="synonym">Mytilus polymorpha</name>
    <dbReference type="NCBI Taxonomy" id="45954"/>
    <lineage>
        <taxon>Eukaryota</taxon>
        <taxon>Metazoa</taxon>
        <taxon>Spiralia</taxon>
        <taxon>Lophotrochozoa</taxon>
        <taxon>Mollusca</taxon>
        <taxon>Bivalvia</taxon>
        <taxon>Autobranchia</taxon>
        <taxon>Heteroconchia</taxon>
        <taxon>Euheterodonta</taxon>
        <taxon>Imparidentia</taxon>
        <taxon>Neoheterodontei</taxon>
        <taxon>Myida</taxon>
        <taxon>Dreissenoidea</taxon>
        <taxon>Dreissenidae</taxon>
        <taxon>Dreissena</taxon>
    </lineage>
</organism>
<dbReference type="AlphaFoldDB" id="A0A9D4E7I1"/>
<proteinExistence type="predicted"/>
<keyword evidence="2" id="KW-1185">Reference proteome</keyword>
<comment type="caution">
    <text evidence="1">The sequence shown here is derived from an EMBL/GenBank/DDBJ whole genome shotgun (WGS) entry which is preliminary data.</text>
</comment>
<gene>
    <name evidence="1" type="ORF">DPMN_176760</name>
</gene>
<name>A0A9D4E7I1_DREPO</name>
<accession>A0A9D4E7I1</accession>